<gene>
    <name evidence="1" type="ORF">POZ22_05555</name>
</gene>
<reference evidence="1" key="1">
    <citation type="submission" date="2022-10" db="EMBL/GenBank/DDBJ databases">
        <title>Human gut microbiome strain richness.</title>
        <authorList>
            <person name="Chen-Liaw A."/>
        </authorList>
    </citation>
    <scope>NUCLEOTIDE SEQUENCE</scope>
    <source>
        <strain evidence="1">BSD2780061687st1_G10_BSD2780061687b_171204</strain>
    </source>
</reference>
<sequence length="98" mass="10739">METTMYSLRILSKGKVTDLSNGFALGGVPFTVFVRPKEVTMETSTLLKCKLICDKEFSMFPVPIGDWTPGAITVISPNGIDLSVYDVYWGAGETLNNL</sequence>
<organism evidence="1 2">
    <name type="scientific">Bacteroides uniformis</name>
    <dbReference type="NCBI Taxonomy" id="820"/>
    <lineage>
        <taxon>Bacteria</taxon>
        <taxon>Pseudomonadati</taxon>
        <taxon>Bacteroidota</taxon>
        <taxon>Bacteroidia</taxon>
        <taxon>Bacteroidales</taxon>
        <taxon>Bacteroidaceae</taxon>
        <taxon>Bacteroides</taxon>
    </lineage>
</organism>
<dbReference type="AlphaFoldDB" id="A0AAW6G9G2"/>
<name>A0AAW6G9G2_BACUN</name>
<dbReference type="Proteomes" id="UP001214113">
    <property type="component" value="Unassembled WGS sequence"/>
</dbReference>
<proteinExistence type="predicted"/>
<evidence type="ECO:0000313" key="1">
    <source>
        <dbReference type="EMBL" id="MDC1854259.1"/>
    </source>
</evidence>
<comment type="caution">
    <text evidence="1">The sequence shown here is derived from an EMBL/GenBank/DDBJ whole genome shotgun (WGS) entry which is preliminary data.</text>
</comment>
<dbReference type="EMBL" id="JAQNSB010000006">
    <property type="protein sequence ID" value="MDC1854259.1"/>
    <property type="molecule type" value="Genomic_DNA"/>
</dbReference>
<dbReference type="RefSeq" id="WP_229507434.1">
    <property type="nucleotide sequence ID" value="NZ_JAQNSB010000006.1"/>
</dbReference>
<evidence type="ECO:0000313" key="2">
    <source>
        <dbReference type="Proteomes" id="UP001214113"/>
    </source>
</evidence>
<protein>
    <submittedName>
        <fullName evidence="1">Uncharacterized protein</fullName>
    </submittedName>
</protein>
<accession>A0AAW6G9G2</accession>